<keyword evidence="4" id="KW-0547">Nucleotide-binding</keyword>
<evidence type="ECO:0000256" key="5">
    <source>
        <dbReference type="ARBA" id="ARBA00022840"/>
    </source>
</evidence>
<dbReference type="PROSITE" id="PS50893">
    <property type="entry name" value="ABC_TRANSPORTER_2"/>
    <property type="match status" value="1"/>
</dbReference>
<evidence type="ECO:0000256" key="4">
    <source>
        <dbReference type="ARBA" id="ARBA00022741"/>
    </source>
</evidence>
<proteinExistence type="inferred from homology"/>
<dbReference type="PANTHER" id="PTHR42711">
    <property type="entry name" value="ABC TRANSPORTER ATP-BINDING PROTEIN"/>
    <property type="match status" value="1"/>
</dbReference>
<dbReference type="InterPro" id="IPR003593">
    <property type="entry name" value="AAA+_ATPase"/>
</dbReference>
<dbReference type="AlphaFoldDB" id="A0A518CQH5"/>
<evidence type="ECO:0000259" key="6">
    <source>
        <dbReference type="PROSITE" id="PS50893"/>
    </source>
</evidence>
<accession>A0A518CQH5</accession>
<sequence>MLQLTELTKTFTRPGESDLVAVNKLSFEVAAGEVYGLLGPNGAGKTTTLRMVLGLLKPTSGDACVEGHSATTDPEEVKRQIGLVSASAGLYQWLTPREMLYFFADLYSVPQEQIEVKLQSLADLLDLRRFLDQRSSTLSTGQKQRVNLARALIHDPPVMLLDEPTRGLDIVGTKVIFDYVGHLRDMGKTVIVCTHRLDEAERICDRFGLLYFGRLKYEGTIQALREETGEKSLVDMFLKLMQEKQTMTA</sequence>
<dbReference type="PANTHER" id="PTHR42711:SF5">
    <property type="entry name" value="ABC TRANSPORTER ATP-BINDING PROTEIN NATA"/>
    <property type="match status" value="1"/>
</dbReference>
<dbReference type="SUPFAM" id="SSF52540">
    <property type="entry name" value="P-loop containing nucleoside triphosphate hydrolases"/>
    <property type="match status" value="1"/>
</dbReference>
<dbReference type="Pfam" id="PF00005">
    <property type="entry name" value="ABC_tran"/>
    <property type="match status" value="1"/>
</dbReference>
<dbReference type="GO" id="GO:0016887">
    <property type="term" value="F:ATP hydrolysis activity"/>
    <property type="evidence" value="ECO:0007669"/>
    <property type="project" value="InterPro"/>
</dbReference>
<dbReference type="InterPro" id="IPR003439">
    <property type="entry name" value="ABC_transporter-like_ATP-bd"/>
</dbReference>
<dbReference type="OrthoDB" id="9795548at2"/>
<dbReference type="InterPro" id="IPR050763">
    <property type="entry name" value="ABC_transporter_ATP-binding"/>
</dbReference>
<keyword evidence="8" id="KW-1185">Reference proteome</keyword>
<gene>
    <name evidence="7" type="primary">ybhF_5</name>
    <name evidence="7" type="ORF">Pla110_32210</name>
</gene>
<evidence type="ECO:0000256" key="2">
    <source>
        <dbReference type="ARBA" id="ARBA00022448"/>
    </source>
</evidence>
<dbReference type="EMBL" id="CP036281">
    <property type="protein sequence ID" value="QDU81479.1"/>
    <property type="molecule type" value="Genomic_DNA"/>
</dbReference>
<dbReference type="SMART" id="SM00382">
    <property type="entry name" value="AAA"/>
    <property type="match status" value="1"/>
</dbReference>
<reference evidence="7 8" key="1">
    <citation type="submission" date="2019-02" db="EMBL/GenBank/DDBJ databases">
        <title>Deep-cultivation of Planctomycetes and their phenomic and genomic characterization uncovers novel biology.</title>
        <authorList>
            <person name="Wiegand S."/>
            <person name="Jogler M."/>
            <person name="Boedeker C."/>
            <person name="Pinto D."/>
            <person name="Vollmers J."/>
            <person name="Rivas-Marin E."/>
            <person name="Kohn T."/>
            <person name="Peeters S.H."/>
            <person name="Heuer A."/>
            <person name="Rast P."/>
            <person name="Oberbeckmann S."/>
            <person name="Bunk B."/>
            <person name="Jeske O."/>
            <person name="Meyerdierks A."/>
            <person name="Storesund J.E."/>
            <person name="Kallscheuer N."/>
            <person name="Luecker S."/>
            <person name="Lage O.M."/>
            <person name="Pohl T."/>
            <person name="Merkel B.J."/>
            <person name="Hornburger P."/>
            <person name="Mueller R.-W."/>
            <person name="Bruemmer F."/>
            <person name="Labrenz M."/>
            <person name="Spormann A.M."/>
            <person name="Op den Camp H."/>
            <person name="Overmann J."/>
            <person name="Amann R."/>
            <person name="Jetten M.S.M."/>
            <person name="Mascher T."/>
            <person name="Medema M.H."/>
            <person name="Devos D.P."/>
            <person name="Kaster A.-K."/>
            <person name="Ovreas L."/>
            <person name="Rohde M."/>
            <person name="Galperin M.Y."/>
            <person name="Jogler C."/>
        </authorList>
    </citation>
    <scope>NUCLEOTIDE SEQUENCE [LARGE SCALE GENOMIC DNA]</scope>
    <source>
        <strain evidence="7 8">Pla110</strain>
    </source>
</reference>
<dbReference type="Gene3D" id="3.40.50.300">
    <property type="entry name" value="P-loop containing nucleotide triphosphate hydrolases"/>
    <property type="match status" value="1"/>
</dbReference>
<keyword evidence="2" id="KW-0813">Transport</keyword>
<dbReference type="Proteomes" id="UP000317178">
    <property type="component" value="Chromosome"/>
</dbReference>
<feature type="domain" description="ABC transporter" evidence="6">
    <location>
        <begin position="2"/>
        <end position="237"/>
    </location>
</feature>
<name>A0A518CQH5_9PLAN</name>
<evidence type="ECO:0000256" key="1">
    <source>
        <dbReference type="ARBA" id="ARBA00005417"/>
    </source>
</evidence>
<keyword evidence="3" id="KW-0536">Nodulation</keyword>
<keyword evidence="5 7" id="KW-0067">ATP-binding</keyword>
<evidence type="ECO:0000313" key="8">
    <source>
        <dbReference type="Proteomes" id="UP000317178"/>
    </source>
</evidence>
<protein>
    <submittedName>
        <fullName evidence="7">Putative ABC transporter ATP-binding protein YbhF</fullName>
    </submittedName>
</protein>
<evidence type="ECO:0000256" key="3">
    <source>
        <dbReference type="ARBA" id="ARBA00022458"/>
    </source>
</evidence>
<organism evidence="7 8">
    <name type="scientific">Polystyrenella longa</name>
    <dbReference type="NCBI Taxonomy" id="2528007"/>
    <lineage>
        <taxon>Bacteria</taxon>
        <taxon>Pseudomonadati</taxon>
        <taxon>Planctomycetota</taxon>
        <taxon>Planctomycetia</taxon>
        <taxon>Planctomycetales</taxon>
        <taxon>Planctomycetaceae</taxon>
        <taxon>Polystyrenella</taxon>
    </lineage>
</organism>
<dbReference type="KEGG" id="plon:Pla110_32210"/>
<dbReference type="InterPro" id="IPR027417">
    <property type="entry name" value="P-loop_NTPase"/>
</dbReference>
<dbReference type="RefSeq" id="WP_144996851.1">
    <property type="nucleotide sequence ID" value="NZ_CP036281.1"/>
</dbReference>
<evidence type="ECO:0000313" key="7">
    <source>
        <dbReference type="EMBL" id="QDU81479.1"/>
    </source>
</evidence>
<dbReference type="GO" id="GO:0005524">
    <property type="term" value="F:ATP binding"/>
    <property type="evidence" value="ECO:0007669"/>
    <property type="project" value="UniProtKB-KW"/>
</dbReference>
<comment type="similarity">
    <text evidence="1">Belongs to the ABC transporter superfamily.</text>
</comment>